<evidence type="ECO:0000313" key="2">
    <source>
        <dbReference type="EMBL" id="OAD00035.1"/>
    </source>
</evidence>
<feature type="region of interest" description="Disordered" evidence="1">
    <location>
        <begin position="501"/>
        <end position="524"/>
    </location>
</feature>
<name>A0A168IJZ8_MUCCL</name>
<accession>A0A168IJZ8</accession>
<feature type="compositionally biased region" description="Polar residues" evidence="1">
    <location>
        <begin position="284"/>
        <end position="306"/>
    </location>
</feature>
<dbReference type="OrthoDB" id="2282381at2759"/>
<evidence type="ECO:0000313" key="3">
    <source>
        <dbReference type="Proteomes" id="UP000077051"/>
    </source>
</evidence>
<protein>
    <submittedName>
        <fullName evidence="2">Uncharacterized protein</fullName>
    </submittedName>
</protein>
<feature type="region of interest" description="Disordered" evidence="1">
    <location>
        <begin position="284"/>
        <end position="351"/>
    </location>
</feature>
<organism evidence="2 3">
    <name type="scientific">Mucor lusitanicus CBS 277.49</name>
    <dbReference type="NCBI Taxonomy" id="747725"/>
    <lineage>
        <taxon>Eukaryota</taxon>
        <taxon>Fungi</taxon>
        <taxon>Fungi incertae sedis</taxon>
        <taxon>Mucoromycota</taxon>
        <taxon>Mucoromycotina</taxon>
        <taxon>Mucoromycetes</taxon>
        <taxon>Mucorales</taxon>
        <taxon>Mucorineae</taxon>
        <taxon>Mucoraceae</taxon>
        <taxon>Mucor</taxon>
    </lineage>
</organism>
<gene>
    <name evidence="2" type="ORF">MUCCIDRAFT_113483</name>
</gene>
<keyword evidence="3" id="KW-1185">Reference proteome</keyword>
<reference evidence="2 3" key="1">
    <citation type="submission" date="2015-06" db="EMBL/GenBank/DDBJ databases">
        <title>Expansion of signal transduction pathways in fungi by whole-genome duplication.</title>
        <authorList>
            <consortium name="DOE Joint Genome Institute"/>
            <person name="Corrochano L.M."/>
            <person name="Kuo A."/>
            <person name="Marcet-Houben M."/>
            <person name="Polaino S."/>
            <person name="Salamov A."/>
            <person name="Villalobos J.M."/>
            <person name="Alvarez M.I."/>
            <person name="Avalos J."/>
            <person name="Benito E.P."/>
            <person name="Benoit I."/>
            <person name="Burger G."/>
            <person name="Camino L.P."/>
            <person name="Canovas D."/>
            <person name="Cerda-Olmedo E."/>
            <person name="Cheng J.-F."/>
            <person name="Dominguez A."/>
            <person name="Elias M."/>
            <person name="Eslava A.P."/>
            <person name="Glaser F."/>
            <person name="Grimwood J."/>
            <person name="Gutierrez G."/>
            <person name="Heitman J."/>
            <person name="Henrissat B."/>
            <person name="Iturriaga E.A."/>
            <person name="Lang B.F."/>
            <person name="Lavin J.L."/>
            <person name="Lee S."/>
            <person name="Li W."/>
            <person name="Lindquist E."/>
            <person name="Lopez-Garcia S."/>
            <person name="Luque E.M."/>
            <person name="Marcos A.T."/>
            <person name="Martin J."/>
            <person name="Mccluskey K."/>
            <person name="Medina H.R."/>
            <person name="Miralles-Duran A."/>
            <person name="Miyazaki A."/>
            <person name="Munoz-Torres E."/>
            <person name="Oguiza J.A."/>
            <person name="Ohm R."/>
            <person name="Olmedo M."/>
            <person name="Orejas M."/>
            <person name="Ortiz-Castellanos L."/>
            <person name="Pisabarro A.G."/>
            <person name="Rodriguez-Romero J."/>
            <person name="Ruiz-Herrera J."/>
            <person name="Ruiz-Vazquez R."/>
            <person name="Sanz C."/>
            <person name="Schackwitz W."/>
            <person name="Schmutz J."/>
            <person name="Shahriari M."/>
            <person name="Shelest E."/>
            <person name="Silva-Franco F."/>
            <person name="Soanes D."/>
            <person name="Syed K."/>
            <person name="Tagua V.G."/>
            <person name="Talbot N.J."/>
            <person name="Thon M."/>
            <person name="De Vries R.P."/>
            <person name="Wiebenga A."/>
            <person name="Yadav J.S."/>
            <person name="Braun E.L."/>
            <person name="Baker S."/>
            <person name="Garre V."/>
            <person name="Horwitz B."/>
            <person name="Torres-Martinez S."/>
            <person name="Idnurm A."/>
            <person name="Herrera-Estrella A."/>
            <person name="Gabaldon T."/>
            <person name="Grigoriev I.V."/>
        </authorList>
    </citation>
    <scope>NUCLEOTIDE SEQUENCE [LARGE SCALE GENOMIC DNA]</scope>
    <source>
        <strain evidence="2 3">CBS 277.49</strain>
    </source>
</reference>
<dbReference type="EMBL" id="AMYB01000007">
    <property type="protein sequence ID" value="OAD00035.1"/>
    <property type="molecule type" value="Genomic_DNA"/>
</dbReference>
<feature type="region of interest" description="Disordered" evidence="1">
    <location>
        <begin position="155"/>
        <end position="182"/>
    </location>
</feature>
<proteinExistence type="predicted"/>
<sequence length="582" mass="65331">MYSPRRTATDDYDTMLRSPERSNMAASPLRAIASPFYKAVKTAQSKASRDFDKFYGSLQQKLTPRTSQARIQKQTPDTTERMRAMLQQRRAQADNDSTRTSLTPLIERHTLQEDTRNSYSNYSSRNPFYQESVSEIADTPSLSDHNEDTPMTFTTLGKRSPTFTLHSPSNHKRPYTSVSSTLQQKLAEERKRMDKLQSNLQKIRRQSSLLAEDLSATHLSFEEANEDEDEEHEEEQDMFMAAAPSSKEDIMRSLNVRSAEERRPSSNAFSVNGHYSPMEISSSRSYKHSITPQTNSIKPTASSSTVSQQTPIIPSSSSPRRTLNHNSNYSIPSGCDRASPSSSPNRIVPPKRTIINDISSGHLRSAETLRTPGGSRVSNRFWKEIHGLSTRRESASPSRTAGGRIVKPTAPTAKRASSTLQIDSNNSWANDDGFWSSNSSPVASSLNNKLLQLAQEKDKEDRPTHIRQSFAKRLFDTNKDSEVDAEEHSLFQNPLFRRAAQSEQQAHYMNEPSSSSSPPPAPAFLSTQHASHTLSAEIEVANKRDEIKKRSNIPTMNADVLAELKARHKEKLIDDTDSYKFA</sequence>
<feature type="region of interest" description="Disordered" evidence="1">
    <location>
        <begin position="388"/>
        <end position="423"/>
    </location>
</feature>
<dbReference type="VEuPathDB" id="FungiDB:MUCCIDRAFT_113483"/>
<feature type="compositionally biased region" description="Low complexity" evidence="1">
    <location>
        <begin position="307"/>
        <end position="321"/>
    </location>
</feature>
<feature type="compositionally biased region" description="Polar residues" evidence="1">
    <location>
        <begin position="155"/>
        <end position="168"/>
    </location>
</feature>
<evidence type="ECO:0000256" key="1">
    <source>
        <dbReference type="SAM" id="MobiDB-lite"/>
    </source>
</evidence>
<feature type="region of interest" description="Disordered" evidence="1">
    <location>
        <begin position="1"/>
        <end position="24"/>
    </location>
</feature>
<dbReference type="Proteomes" id="UP000077051">
    <property type="component" value="Unassembled WGS sequence"/>
</dbReference>
<dbReference type="AlphaFoldDB" id="A0A168IJZ8"/>
<comment type="caution">
    <text evidence="2">The sequence shown here is derived from an EMBL/GenBank/DDBJ whole genome shotgun (WGS) entry which is preliminary data.</text>
</comment>